<sequence length="46" mass="5472">MVFLPYSELFSPSMRYPAITFKRKIIMVTLIKVNAVVKKLRDLLHY</sequence>
<evidence type="ECO:0000313" key="2">
    <source>
        <dbReference type="Proteomes" id="UP000014585"/>
    </source>
</evidence>
<dbReference type="AlphaFoldDB" id="S3JI32"/>
<dbReference type="Proteomes" id="UP000014585">
    <property type="component" value="Unassembled WGS sequence"/>
</dbReference>
<gene>
    <name evidence="1" type="ORF">HMPREF0201_04452</name>
</gene>
<evidence type="ECO:0000313" key="1">
    <source>
        <dbReference type="EMBL" id="EPF12849.1"/>
    </source>
</evidence>
<comment type="caution">
    <text evidence="1">The sequence shown here is derived from an EMBL/GenBank/DDBJ whole genome shotgun (WGS) entry which is preliminary data.</text>
</comment>
<organism evidence="1 2">
    <name type="scientific">Cedecea davisae DSM 4568</name>
    <dbReference type="NCBI Taxonomy" id="566551"/>
    <lineage>
        <taxon>Bacteria</taxon>
        <taxon>Pseudomonadati</taxon>
        <taxon>Pseudomonadota</taxon>
        <taxon>Gammaproteobacteria</taxon>
        <taxon>Enterobacterales</taxon>
        <taxon>Enterobacteriaceae</taxon>
        <taxon>Cedecea</taxon>
    </lineage>
</organism>
<proteinExistence type="predicted"/>
<dbReference type="STRING" id="566551.HMPREF0201_04452"/>
<reference evidence="1 2" key="1">
    <citation type="submission" date="2013-04" db="EMBL/GenBank/DDBJ databases">
        <authorList>
            <person name="Weinstock G."/>
            <person name="Sodergren E."/>
            <person name="Lobos E.A."/>
            <person name="Fulton L."/>
            <person name="Fulton R."/>
            <person name="Courtney L."/>
            <person name="Fronick C."/>
            <person name="O'Laughlin M."/>
            <person name="Godfrey J."/>
            <person name="Wilson R.M."/>
            <person name="Miner T."/>
            <person name="Farmer C."/>
            <person name="Delehaunty K."/>
            <person name="Cordes M."/>
            <person name="Minx P."/>
            <person name="Tomlinson C."/>
            <person name="Chen J."/>
            <person name="Wollam A."/>
            <person name="Pepin K.H."/>
            <person name="Palsikar V.B."/>
            <person name="Zhang X."/>
            <person name="Suruliraj S."/>
            <person name="Perna N.T."/>
            <person name="Plunkett G."/>
            <person name="Warren W."/>
            <person name="Mitreva M."/>
            <person name="Mardis E.R."/>
            <person name="Wilson R.K."/>
        </authorList>
    </citation>
    <scope>NUCLEOTIDE SEQUENCE [LARGE SCALE GENOMIC DNA]</scope>
    <source>
        <strain evidence="1 2">DSM 4568</strain>
    </source>
</reference>
<accession>S3JI32</accession>
<name>S3JI32_9ENTR</name>
<protein>
    <submittedName>
        <fullName evidence="1">Uncharacterized protein</fullName>
    </submittedName>
</protein>
<dbReference type="HOGENOM" id="CLU_3181647_0_0_6"/>
<dbReference type="EMBL" id="ATDT01000038">
    <property type="protein sequence ID" value="EPF12849.1"/>
    <property type="molecule type" value="Genomic_DNA"/>
</dbReference>